<reference evidence="2" key="1">
    <citation type="journal article" date="2013" name="Nat. Genet.">
        <title>The duck genome and transcriptome provide insight into an avian influenza virus reservoir species.</title>
        <authorList>
            <person name="Huang Y."/>
            <person name="Li Y."/>
            <person name="Burt D.W."/>
            <person name="Chen H."/>
            <person name="Zhang Y."/>
            <person name="Qian W."/>
            <person name="Kim H."/>
            <person name="Gan S."/>
            <person name="Zhao Y."/>
            <person name="Li J."/>
            <person name="Yi K."/>
            <person name="Feng H."/>
            <person name="Zhu P."/>
            <person name="Li B."/>
            <person name="Liu Q."/>
            <person name="Fairley S."/>
            <person name="Magor K.E."/>
            <person name="Du Z."/>
            <person name="Hu X."/>
            <person name="Goodman L."/>
            <person name="Tafer H."/>
            <person name="Vignal A."/>
            <person name="Lee T."/>
            <person name="Kim K.W."/>
            <person name="Sheng Z."/>
            <person name="An Y."/>
            <person name="Searle S."/>
            <person name="Herrero J."/>
            <person name="Groenen M.A."/>
            <person name="Crooijmans R.P."/>
            <person name="Faraut T."/>
            <person name="Cai Q."/>
            <person name="Webster R.G."/>
            <person name="Aldridge J.R."/>
            <person name="Warren W.C."/>
            <person name="Bartschat S."/>
            <person name="Kehr S."/>
            <person name="Marz M."/>
            <person name="Stadler P.F."/>
            <person name="Smith J."/>
            <person name="Kraus R.H."/>
            <person name="Zhao Y."/>
            <person name="Ren L."/>
            <person name="Fei J."/>
            <person name="Morisson M."/>
            <person name="Kaiser P."/>
            <person name="Griffin D.K."/>
            <person name="Rao M."/>
            <person name="Pitel F."/>
            <person name="Wang J."/>
            <person name="Li N."/>
        </authorList>
    </citation>
    <scope>NUCLEOTIDE SEQUENCE [LARGE SCALE GENOMIC DNA]</scope>
</reference>
<dbReference type="Proteomes" id="UP000296049">
    <property type="component" value="Unassembled WGS sequence"/>
</dbReference>
<accession>R0L5Z9</accession>
<keyword evidence="2" id="KW-1185">Reference proteome</keyword>
<protein>
    <submittedName>
        <fullName evidence="1">Uncharacterized protein</fullName>
    </submittedName>
</protein>
<dbReference type="EMBL" id="KB743872">
    <property type="protein sequence ID" value="EOA96809.1"/>
    <property type="molecule type" value="Genomic_DNA"/>
</dbReference>
<evidence type="ECO:0000313" key="1">
    <source>
        <dbReference type="EMBL" id="EOA96809.1"/>
    </source>
</evidence>
<evidence type="ECO:0000313" key="2">
    <source>
        <dbReference type="Proteomes" id="UP000296049"/>
    </source>
</evidence>
<name>R0L5Z9_ANAPL</name>
<gene>
    <name evidence="1" type="ORF">Anapl_13178</name>
</gene>
<feature type="non-terminal residue" evidence="1">
    <location>
        <position position="123"/>
    </location>
</feature>
<proteinExistence type="predicted"/>
<sequence length="123" mass="13136">MSLLGGRLARTGSSLLCSLRGGRAGGIARPLEHRLSTSLFQKTAAVLAFLGLNHHSRPYLRNLLDMHSPDPLPQPNSLDPVLFPAKISCAFQPLKSDGAKDMQGHGSNCGLTELKSGDRHALV</sequence>
<organism evidence="1 2">
    <name type="scientific">Anas platyrhynchos</name>
    <name type="common">Mallard</name>
    <name type="synonym">Anas boschas</name>
    <dbReference type="NCBI Taxonomy" id="8839"/>
    <lineage>
        <taxon>Eukaryota</taxon>
        <taxon>Metazoa</taxon>
        <taxon>Chordata</taxon>
        <taxon>Craniata</taxon>
        <taxon>Vertebrata</taxon>
        <taxon>Euteleostomi</taxon>
        <taxon>Archelosauria</taxon>
        <taxon>Archosauria</taxon>
        <taxon>Dinosauria</taxon>
        <taxon>Saurischia</taxon>
        <taxon>Theropoda</taxon>
        <taxon>Coelurosauria</taxon>
        <taxon>Aves</taxon>
        <taxon>Neognathae</taxon>
        <taxon>Galloanserae</taxon>
        <taxon>Anseriformes</taxon>
        <taxon>Anatidae</taxon>
        <taxon>Anatinae</taxon>
        <taxon>Anas</taxon>
    </lineage>
</organism>
<dbReference type="AlphaFoldDB" id="R0L5Z9"/>